<feature type="region of interest" description="Disordered" evidence="1">
    <location>
        <begin position="159"/>
        <end position="179"/>
    </location>
</feature>
<feature type="compositionally biased region" description="Low complexity" evidence="1">
    <location>
        <begin position="159"/>
        <end position="171"/>
    </location>
</feature>
<sequence>MTTLALQPELAACLADAVDQWDLVAHATGPANRAAAEEGVRAAYRDAGLPEPEQIIWFASPAQAAVAAVVLAGDTEARSTLRGSNALPPALHGLVPGSLVRDLVRTQQWERVRAQAVSLLTPVAWAATWEFINANCWPRVNRLVGEIRRGIGQLAAGPADTAAAAEPTVPEAARRPEPGGQAEMDGHLEALLRRATLGAVLGQHDAPWLAFFEGLGQSLEIDLSSISGLMRVAREAGWWWPFERVVLICERPAELHRDDLGRLHRAVGPALAFPDGFALHAWHGMPVPPEFGATMADLSATSIRLEPNAELRRVMLEHYGLDRYLKESGAAAIHKDETGVLWRAELADDEPLVMVEVVNSTPEPDGTRRTYFLRVPPWVTSARQGVAWTFGLSAEQYDPVRQT</sequence>
<dbReference type="EMBL" id="BLAF01000063">
    <property type="protein sequence ID" value="GES25189.1"/>
    <property type="molecule type" value="Genomic_DNA"/>
</dbReference>
<evidence type="ECO:0000256" key="1">
    <source>
        <dbReference type="SAM" id="MobiDB-lite"/>
    </source>
</evidence>
<dbReference type="InterPro" id="IPR046633">
    <property type="entry name" value="DUF6745"/>
</dbReference>
<evidence type="ECO:0000259" key="2">
    <source>
        <dbReference type="Pfam" id="PF20530"/>
    </source>
</evidence>
<comment type="caution">
    <text evidence="3">The sequence shown here is derived from an EMBL/GenBank/DDBJ whole genome shotgun (WGS) entry which is preliminary data.</text>
</comment>
<dbReference type="Proteomes" id="UP000377595">
    <property type="component" value="Unassembled WGS sequence"/>
</dbReference>
<dbReference type="RefSeq" id="WP_155349979.1">
    <property type="nucleotide sequence ID" value="NZ_BAAAHM010000006.1"/>
</dbReference>
<dbReference type="AlphaFoldDB" id="A0A5M3XZ16"/>
<reference evidence="3 4" key="1">
    <citation type="submission" date="2019-10" db="EMBL/GenBank/DDBJ databases">
        <title>Whole genome shotgun sequence of Acrocarpospora pleiomorpha NBRC 16267.</title>
        <authorList>
            <person name="Ichikawa N."/>
            <person name="Kimura A."/>
            <person name="Kitahashi Y."/>
            <person name="Komaki H."/>
            <person name="Oguchi A."/>
        </authorList>
    </citation>
    <scope>NUCLEOTIDE SEQUENCE [LARGE SCALE GENOMIC DNA]</scope>
    <source>
        <strain evidence="3 4">NBRC 16267</strain>
    </source>
</reference>
<accession>A0A5M3XZ16</accession>
<dbReference type="OrthoDB" id="871648at2"/>
<gene>
    <name evidence="3" type="ORF">Aple_080880</name>
</gene>
<proteinExistence type="predicted"/>
<protein>
    <recommendedName>
        <fullName evidence="2">DUF6745 domain-containing protein</fullName>
    </recommendedName>
</protein>
<evidence type="ECO:0000313" key="3">
    <source>
        <dbReference type="EMBL" id="GES25189.1"/>
    </source>
</evidence>
<feature type="domain" description="DUF6745" evidence="2">
    <location>
        <begin position="192"/>
        <end position="403"/>
    </location>
</feature>
<organism evidence="3 4">
    <name type="scientific">Acrocarpospora pleiomorpha</name>
    <dbReference type="NCBI Taxonomy" id="90975"/>
    <lineage>
        <taxon>Bacteria</taxon>
        <taxon>Bacillati</taxon>
        <taxon>Actinomycetota</taxon>
        <taxon>Actinomycetes</taxon>
        <taxon>Streptosporangiales</taxon>
        <taxon>Streptosporangiaceae</taxon>
        <taxon>Acrocarpospora</taxon>
    </lineage>
</organism>
<evidence type="ECO:0000313" key="4">
    <source>
        <dbReference type="Proteomes" id="UP000377595"/>
    </source>
</evidence>
<keyword evidence="4" id="KW-1185">Reference proteome</keyword>
<dbReference type="Pfam" id="PF20530">
    <property type="entry name" value="DUF6745"/>
    <property type="match status" value="1"/>
</dbReference>
<name>A0A5M3XZ16_9ACTN</name>